<accession>A0A917JH48</accession>
<keyword evidence="4" id="KW-1185">Reference proteome</keyword>
<feature type="transmembrane region" description="Helical" evidence="1">
    <location>
        <begin position="40"/>
        <end position="64"/>
    </location>
</feature>
<dbReference type="InterPro" id="IPR051599">
    <property type="entry name" value="Cell_Envelope_Assoc"/>
</dbReference>
<dbReference type="GO" id="GO:0005886">
    <property type="term" value="C:plasma membrane"/>
    <property type="evidence" value="ECO:0007669"/>
    <property type="project" value="TreeGrafter"/>
</dbReference>
<keyword evidence="1" id="KW-1133">Transmembrane helix</keyword>
<evidence type="ECO:0000313" key="4">
    <source>
        <dbReference type="Proteomes" id="UP000613743"/>
    </source>
</evidence>
<gene>
    <name evidence="3" type="ORF">GCM10009332_00130</name>
</gene>
<dbReference type="CDD" id="cd06259">
    <property type="entry name" value="YdcF-like"/>
    <property type="match status" value="1"/>
</dbReference>
<name>A0A917JH48_9GAMM</name>
<organism evidence="3 4">
    <name type="scientific">Shewanella gelidii</name>
    <dbReference type="NCBI Taxonomy" id="1642821"/>
    <lineage>
        <taxon>Bacteria</taxon>
        <taxon>Pseudomonadati</taxon>
        <taxon>Pseudomonadota</taxon>
        <taxon>Gammaproteobacteria</taxon>
        <taxon>Alteromonadales</taxon>
        <taxon>Shewanellaceae</taxon>
        <taxon>Shewanella</taxon>
    </lineage>
</organism>
<reference evidence="3" key="1">
    <citation type="journal article" date="2014" name="Int. J. Syst. Evol. Microbiol.">
        <title>Complete genome sequence of Corynebacterium casei LMG S-19264T (=DSM 44701T), isolated from a smear-ripened cheese.</title>
        <authorList>
            <consortium name="US DOE Joint Genome Institute (JGI-PGF)"/>
            <person name="Walter F."/>
            <person name="Albersmeier A."/>
            <person name="Kalinowski J."/>
            <person name="Ruckert C."/>
        </authorList>
    </citation>
    <scope>NUCLEOTIDE SEQUENCE</scope>
    <source>
        <strain evidence="3">JCM 30804</strain>
    </source>
</reference>
<protein>
    <recommendedName>
        <fullName evidence="2">DUF218 domain-containing protein</fullName>
    </recommendedName>
</protein>
<sequence>MGDIMFWVKKMASMLMMPISVFIILLLFSMVILYRRPTAARILLSSVIGLLLLLSSQLGVNLIVAPLEQQYSVNSEAVEHECIVLVLGSGHSTSPDLPPLQKLSSTALARLMEGVRQLQLGEHCTLVTSGWSGDESLDQVEHSHAYIAAQAALELGVSEQQIYQQPRAKDTIEEALWFKQRFADAPFRIVTSATHMPRAMSIFHQQGLYPSPAPTDFIARDGLWWRLEAENLYRCQRAIHEYIGRLWFWLKTHVL</sequence>
<dbReference type="AlphaFoldDB" id="A0A917JH48"/>
<dbReference type="EMBL" id="BMPZ01000001">
    <property type="protein sequence ID" value="GGI67114.1"/>
    <property type="molecule type" value="Genomic_DNA"/>
</dbReference>
<feature type="domain" description="DUF218" evidence="2">
    <location>
        <begin position="84"/>
        <end position="244"/>
    </location>
</feature>
<dbReference type="GO" id="GO:0000270">
    <property type="term" value="P:peptidoglycan metabolic process"/>
    <property type="evidence" value="ECO:0007669"/>
    <property type="project" value="TreeGrafter"/>
</dbReference>
<dbReference type="Pfam" id="PF02698">
    <property type="entry name" value="DUF218"/>
    <property type="match status" value="1"/>
</dbReference>
<keyword evidence="1" id="KW-0812">Transmembrane</keyword>
<dbReference type="InterPro" id="IPR003848">
    <property type="entry name" value="DUF218"/>
</dbReference>
<evidence type="ECO:0000313" key="3">
    <source>
        <dbReference type="EMBL" id="GGI67114.1"/>
    </source>
</evidence>
<reference evidence="3" key="2">
    <citation type="submission" date="2020-09" db="EMBL/GenBank/DDBJ databases">
        <authorList>
            <person name="Sun Q."/>
            <person name="Ohkuma M."/>
        </authorList>
    </citation>
    <scope>NUCLEOTIDE SEQUENCE</scope>
    <source>
        <strain evidence="3">JCM 30804</strain>
    </source>
</reference>
<evidence type="ECO:0000259" key="2">
    <source>
        <dbReference type="Pfam" id="PF02698"/>
    </source>
</evidence>
<dbReference type="PANTHER" id="PTHR30336">
    <property type="entry name" value="INNER MEMBRANE PROTEIN, PROBABLE PERMEASE"/>
    <property type="match status" value="1"/>
</dbReference>
<feature type="transmembrane region" description="Helical" evidence="1">
    <location>
        <begin position="12"/>
        <end position="34"/>
    </location>
</feature>
<dbReference type="Proteomes" id="UP000613743">
    <property type="component" value="Unassembled WGS sequence"/>
</dbReference>
<evidence type="ECO:0000256" key="1">
    <source>
        <dbReference type="SAM" id="Phobius"/>
    </source>
</evidence>
<dbReference type="PANTHER" id="PTHR30336:SF4">
    <property type="entry name" value="ENVELOPE BIOGENESIS FACTOR ELYC"/>
    <property type="match status" value="1"/>
</dbReference>
<dbReference type="GO" id="GO:0043164">
    <property type="term" value="P:Gram-negative-bacterium-type cell wall biogenesis"/>
    <property type="evidence" value="ECO:0007669"/>
    <property type="project" value="TreeGrafter"/>
</dbReference>
<keyword evidence="1" id="KW-0472">Membrane</keyword>
<proteinExistence type="predicted"/>
<comment type="caution">
    <text evidence="3">The sequence shown here is derived from an EMBL/GenBank/DDBJ whole genome shotgun (WGS) entry which is preliminary data.</text>
</comment>